<dbReference type="InterPro" id="IPR029033">
    <property type="entry name" value="His_PPase_superfam"/>
</dbReference>
<reference evidence="2 3" key="1">
    <citation type="submission" date="2019-08" db="EMBL/GenBank/DDBJ databases">
        <title>Genomes of Subsaximicrobium wynnwilliamsii strains.</title>
        <authorList>
            <person name="Bowman J.P."/>
        </authorList>
    </citation>
    <scope>NUCLEOTIDE SEQUENCE [LARGE SCALE GENOMIC DNA]</scope>
    <source>
        <strain evidence="2 3">2-80-2</strain>
    </source>
</reference>
<dbReference type="GO" id="GO:0016042">
    <property type="term" value="P:lipid catabolic process"/>
    <property type="evidence" value="ECO:0007669"/>
    <property type="project" value="InterPro"/>
</dbReference>
<accession>A0A5C6ZNH9</accession>
<name>A0A5C6ZNH9_9FLAO</name>
<feature type="chain" id="PRO_5023142114" evidence="1">
    <location>
        <begin position="20"/>
        <end position="168"/>
    </location>
</feature>
<dbReference type="RefSeq" id="WP_147084637.1">
    <property type="nucleotide sequence ID" value="NZ_VORM01000003.1"/>
</dbReference>
<evidence type="ECO:0000313" key="3">
    <source>
        <dbReference type="Proteomes" id="UP000321578"/>
    </source>
</evidence>
<protein>
    <submittedName>
        <fullName evidence="2">Histidine phosphatase family protein</fullName>
    </submittedName>
</protein>
<dbReference type="SUPFAM" id="SSF53254">
    <property type="entry name" value="Phosphoglycerate mutase-like"/>
    <property type="match status" value="1"/>
</dbReference>
<dbReference type="AlphaFoldDB" id="A0A5C6ZNH9"/>
<dbReference type="Pfam" id="PF00300">
    <property type="entry name" value="His_Phos_1"/>
    <property type="match status" value="1"/>
</dbReference>
<sequence>MKLFFILTFTFLFGMNSQAQNEATHVTTYYLIRHAEKDRSDGGNKNPNLNNDGQKRAQLWRYYFKNIKLDAVYATNYNRTKQTAKPIAESKELEIQIYDANDLFSEAFKEATKGKSVLVVGHSNTTPAFANAILGKQSHDDLNDGDNSKLFVITISGGEVFQELLTIE</sequence>
<gene>
    <name evidence="2" type="ORF">ESY86_00885</name>
</gene>
<feature type="signal peptide" evidence="1">
    <location>
        <begin position="1"/>
        <end position="19"/>
    </location>
</feature>
<proteinExistence type="predicted"/>
<dbReference type="Proteomes" id="UP000321578">
    <property type="component" value="Unassembled WGS sequence"/>
</dbReference>
<evidence type="ECO:0000313" key="2">
    <source>
        <dbReference type="EMBL" id="TXD91175.1"/>
    </source>
</evidence>
<dbReference type="OrthoDB" id="3296006at2"/>
<dbReference type="CDD" id="cd07067">
    <property type="entry name" value="HP_PGM_like"/>
    <property type="match status" value="1"/>
</dbReference>
<evidence type="ECO:0000256" key="1">
    <source>
        <dbReference type="SAM" id="SignalP"/>
    </source>
</evidence>
<keyword evidence="3" id="KW-1185">Reference proteome</keyword>
<dbReference type="InterPro" id="IPR013078">
    <property type="entry name" value="His_Pase_superF_clade-1"/>
</dbReference>
<comment type="caution">
    <text evidence="2">The sequence shown here is derived from an EMBL/GenBank/DDBJ whole genome shotgun (WGS) entry which is preliminary data.</text>
</comment>
<dbReference type="EMBL" id="VORO01000001">
    <property type="protein sequence ID" value="TXD91175.1"/>
    <property type="molecule type" value="Genomic_DNA"/>
</dbReference>
<dbReference type="GO" id="GO:0016787">
    <property type="term" value="F:hydrolase activity"/>
    <property type="evidence" value="ECO:0007669"/>
    <property type="project" value="InterPro"/>
</dbReference>
<dbReference type="Gene3D" id="3.40.50.1240">
    <property type="entry name" value="Phosphoglycerate mutase-like"/>
    <property type="match status" value="1"/>
</dbReference>
<keyword evidence="1" id="KW-0732">Signal</keyword>
<organism evidence="2 3">
    <name type="scientific">Subsaximicrobium wynnwilliamsii</name>
    <dbReference type="NCBI Taxonomy" id="291179"/>
    <lineage>
        <taxon>Bacteria</taxon>
        <taxon>Pseudomonadati</taxon>
        <taxon>Bacteroidota</taxon>
        <taxon>Flavobacteriia</taxon>
        <taxon>Flavobacteriales</taxon>
        <taxon>Flavobacteriaceae</taxon>
        <taxon>Subsaximicrobium</taxon>
    </lineage>
</organism>